<dbReference type="InterPro" id="IPR003768">
    <property type="entry name" value="ScpA"/>
</dbReference>
<dbReference type="GO" id="GO:0007059">
    <property type="term" value="P:chromosome segregation"/>
    <property type="evidence" value="ECO:0007669"/>
    <property type="project" value="UniProtKB-UniRule"/>
</dbReference>
<dbReference type="AlphaFoldDB" id="A0A0R2FVZ4"/>
<gene>
    <name evidence="3" type="primary">scpA</name>
    <name evidence="4" type="ORF">IV38_GL000318</name>
    <name evidence="5" type="ORF">IV40_GL000350</name>
</gene>
<evidence type="ECO:0000256" key="3">
    <source>
        <dbReference type="HAMAP-Rule" id="MF_01805"/>
    </source>
</evidence>
<dbReference type="EMBL" id="JQAZ01000001">
    <property type="protein sequence ID" value="KRN34037.1"/>
    <property type="molecule type" value="Genomic_DNA"/>
</dbReference>
<protein>
    <recommendedName>
        <fullName evidence="2 3">Segregation and condensation protein A</fullName>
    </recommendedName>
</protein>
<dbReference type="HAMAP" id="MF_01805">
    <property type="entry name" value="ScpA"/>
    <property type="match status" value="1"/>
</dbReference>
<comment type="subcellular location">
    <subcellularLocation>
        <location evidence="3">Cytoplasm</location>
    </subcellularLocation>
    <text evidence="3">Associated with two foci at the outer edges of the nucleoid region in young cells, and at four foci within both cell halves in older cells.</text>
</comment>
<dbReference type="Gene3D" id="1.10.10.580">
    <property type="entry name" value="Structural maintenance of chromosome 1. Chain E"/>
    <property type="match status" value="1"/>
</dbReference>
<dbReference type="InterPro" id="IPR023093">
    <property type="entry name" value="ScpA-like_C"/>
</dbReference>
<dbReference type="GO" id="GO:0051301">
    <property type="term" value="P:cell division"/>
    <property type="evidence" value="ECO:0007669"/>
    <property type="project" value="UniProtKB-KW"/>
</dbReference>
<sequence>MAGLTIVLEDFKGPLDLLLHLITEAKIDIYDIPIAQITTQYLDYLQQLQDLQLDIAGDYLVMAAKLMAIKSKMLLPTPPSAVDETDEAEDPRTDLVQQLLAYQTFQQIAAALQTKETERKQYFAKPASVAPDAQYVRLARGAVKMIDITGALENILTRQQQSVPVHRTVQEEKVTVEQRMDQVLTHLAPHQSRTFGSLLTAKPSRSEIVTTLMAILELMKKGQIRCRQESETAPIRIKLREENEDDA</sequence>
<evidence type="ECO:0000256" key="2">
    <source>
        <dbReference type="ARBA" id="ARBA00044777"/>
    </source>
</evidence>
<dbReference type="RefSeq" id="WP_057768640.1">
    <property type="nucleotide sequence ID" value="NZ_JQAT01000001.1"/>
</dbReference>
<keyword evidence="6" id="KW-1185">Reference proteome</keyword>
<dbReference type="GO" id="GO:0005737">
    <property type="term" value="C:cytoplasm"/>
    <property type="evidence" value="ECO:0007669"/>
    <property type="project" value="UniProtKB-SubCell"/>
</dbReference>
<keyword evidence="3" id="KW-0963">Cytoplasm</keyword>
<keyword evidence="3" id="KW-0132">Cell division</keyword>
<keyword evidence="1 3" id="KW-0159">Chromosome partition</keyword>
<dbReference type="STRING" id="81857.IV38_GL000318"/>
<evidence type="ECO:0000313" key="5">
    <source>
        <dbReference type="EMBL" id="KRN34037.1"/>
    </source>
</evidence>
<comment type="function">
    <text evidence="3">Participates in chromosomal partition during cell division. May act via the formation of a condensin-like complex containing Smc and ScpB that pull DNA away from mid-cell into both cell halves.</text>
</comment>
<dbReference type="Proteomes" id="UP000051751">
    <property type="component" value="Unassembled WGS sequence"/>
</dbReference>
<name>A0A0R2FVZ4_9LACO</name>
<dbReference type="PANTHER" id="PTHR33969:SF2">
    <property type="entry name" value="SEGREGATION AND CONDENSATION PROTEIN A"/>
    <property type="match status" value="1"/>
</dbReference>
<dbReference type="Pfam" id="PF02616">
    <property type="entry name" value="SMC_ScpA"/>
    <property type="match status" value="1"/>
</dbReference>
<evidence type="ECO:0000313" key="4">
    <source>
        <dbReference type="EMBL" id="KRN29434.1"/>
    </source>
</evidence>
<dbReference type="PATRIC" id="fig|81857.3.peg.323"/>
<reference evidence="6 7" key="1">
    <citation type="journal article" date="2015" name="Genome Announc.">
        <title>Expanding the biotechnology potential of lactobacilli through comparative genomics of 213 strains and associated genera.</title>
        <authorList>
            <person name="Sun Z."/>
            <person name="Harris H.M."/>
            <person name="McCann A."/>
            <person name="Guo C."/>
            <person name="Argimon S."/>
            <person name="Zhang W."/>
            <person name="Yang X."/>
            <person name="Jeffery I.B."/>
            <person name="Cooney J.C."/>
            <person name="Kagawa T.F."/>
            <person name="Liu W."/>
            <person name="Song Y."/>
            <person name="Salvetti E."/>
            <person name="Wrobel A."/>
            <person name="Rasinkangas P."/>
            <person name="Parkhill J."/>
            <person name="Rea M.C."/>
            <person name="O'Sullivan O."/>
            <person name="Ritari J."/>
            <person name="Douillard F.P."/>
            <person name="Paul Ross R."/>
            <person name="Yang R."/>
            <person name="Briner A.E."/>
            <person name="Felis G.E."/>
            <person name="de Vos W.M."/>
            <person name="Barrangou R."/>
            <person name="Klaenhammer T.R."/>
            <person name="Caufield P.W."/>
            <person name="Cui Y."/>
            <person name="Zhang H."/>
            <person name="O'Toole P.W."/>
        </authorList>
    </citation>
    <scope>NUCLEOTIDE SEQUENCE [LARGE SCALE GENOMIC DNA]</scope>
    <source>
        <strain evidence="4 7">ATCC BAA-66</strain>
        <strain evidence="5 6">DSM 13344</strain>
    </source>
</reference>
<dbReference type="Proteomes" id="UP000051645">
    <property type="component" value="Unassembled WGS sequence"/>
</dbReference>
<dbReference type="PANTHER" id="PTHR33969">
    <property type="entry name" value="SEGREGATION AND CONDENSATION PROTEIN A"/>
    <property type="match status" value="1"/>
</dbReference>
<dbReference type="Gene3D" id="6.10.250.2410">
    <property type="match status" value="1"/>
</dbReference>
<organism evidence="4 7">
    <name type="scientific">Lactobacillus selangorensis</name>
    <dbReference type="NCBI Taxonomy" id="81857"/>
    <lineage>
        <taxon>Bacteria</taxon>
        <taxon>Bacillati</taxon>
        <taxon>Bacillota</taxon>
        <taxon>Bacilli</taxon>
        <taxon>Lactobacillales</taxon>
        <taxon>Lactobacillaceae</taxon>
        <taxon>Lactobacillus</taxon>
    </lineage>
</organism>
<evidence type="ECO:0000313" key="7">
    <source>
        <dbReference type="Proteomes" id="UP000051751"/>
    </source>
</evidence>
<dbReference type="GO" id="GO:0006260">
    <property type="term" value="P:DNA replication"/>
    <property type="evidence" value="ECO:0007669"/>
    <property type="project" value="UniProtKB-UniRule"/>
</dbReference>
<accession>A0A0R2FVZ4</accession>
<dbReference type="EMBL" id="JQAT01000001">
    <property type="protein sequence ID" value="KRN29434.1"/>
    <property type="molecule type" value="Genomic_DNA"/>
</dbReference>
<dbReference type="OrthoDB" id="9811016at2"/>
<comment type="similarity">
    <text evidence="3">Belongs to the ScpA family.</text>
</comment>
<comment type="subunit">
    <text evidence="3">Component of a cohesin-like complex composed of ScpA, ScpB and the Smc homodimer, in which ScpA and ScpB bind to the head domain of Smc. The presence of the three proteins is required for the association of the complex with DNA.</text>
</comment>
<evidence type="ECO:0000256" key="1">
    <source>
        <dbReference type="ARBA" id="ARBA00022829"/>
    </source>
</evidence>
<keyword evidence="3" id="KW-0131">Cell cycle</keyword>
<evidence type="ECO:0000313" key="6">
    <source>
        <dbReference type="Proteomes" id="UP000051645"/>
    </source>
</evidence>
<proteinExistence type="inferred from homology"/>
<comment type="caution">
    <text evidence="4">The sequence shown here is derived from an EMBL/GenBank/DDBJ whole genome shotgun (WGS) entry which is preliminary data.</text>
</comment>